<proteinExistence type="predicted"/>
<keyword evidence="2" id="KW-1133">Transmembrane helix</keyword>
<dbReference type="Proteomes" id="UP000008495">
    <property type="component" value="Unassembled WGS sequence"/>
</dbReference>
<feature type="transmembrane region" description="Helical" evidence="2">
    <location>
        <begin position="39"/>
        <end position="57"/>
    </location>
</feature>
<dbReference type="STRING" id="100225.SAMN05421595_2787"/>
<dbReference type="InterPro" id="IPR005182">
    <property type="entry name" value="YdbS-like_PH"/>
</dbReference>
<reference evidence="4 5" key="1">
    <citation type="submission" date="2012-08" db="EMBL/GenBank/DDBJ databases">
        <title>Whole genome shotgun sequence of Austwickia chelonae NBRC 105200.</title>
        <authorList>
            <person name="Yoshida I."/>
            <person name="Hosoyama A."/>
            <person name="Tsuchikane K."/>
            <person name="Katsumata H."/>
            <person name="Ando Y."/>
            <person name="Ohji S."/>
            <person name="Hamada M."/>
            <person name="Tamura T."/>
            <person name="Yamazoe A."/>
            <person name="Yamazaki S."/>
            <person name="Fujita N."/>
        </authorList>
    </citation>
    <scope>NUCLEOTIDE SEQUENCE [LARGE SCALE GENOMIC DNA]</scope>
    <source>
        <strain evidence="4 5">NBRC 105200</strain>
    </source>
</reference>
<accession>K6VP91</accession>
<comment type="caution">
    <text evidence="4">The sequence shown here is derived from an EMBL/GenBank/DDBJ whole genome shotgun (WGS) entry which is preliminary data.</text>
</comment>
<dbReference type="PANTHER" id="PTHR37938">
    <property type="entry name" value="BLL0215 PROTEIN"/>
    <property type="match status" value="1"/>
</dbReference>
<keyword evidence="2" id="KW-0472">Membrane</keyword>
<protein>
    <recommendedName>
        <fullName evidence="3">YdbS-like PH domain-containing protein</fullName>
    </recommendedName>
</protein>
<keyword evidence="5" id="KW-1185">Reference proteome</keyword>
<evidence type="ECO:0000259" key="3">
    <source>
        <dbReference type="Pfam" id="PF03703"/>
    </source>
</evidence>
<feature type="region of interest" description="Disordered" evidence="1">
    <location>
        <begin position="250"/>
        <end position="274"/>
    </location>
</feature>
<evidence type="ECO:0000256" key="1">
    <source>
        <dbReference type="SAM" id="MobiDB-lite"/>
    </source>
</evidence>
<sequence length="274" mass="30917">MPLFGGVDGTPRTVARYLVDDELCVVATRRHWVVLVEPWLSAVAAFLVVAWLAFEVVDPRPGRLVDVLWWVWFAVVGRALWLSWDRHRTWFVATDRRLLLIYGVVVRRVAMMPLAKVTDMSYHRTPVGWLLGFGDFVLESAGQDQALHRIRFVPRPDSTYRAIVDEIFHRDDPGVDEVDETDGGVRLVEDADGRWVEVEDDPTGRLAMSASTSRWQDMAVAQTYPARGVRARVSRRKHAVAAWLGLESPEVPVRRVPSGGSSTDGRGGRSPHER</sequence>
<dbReference type="PANTHER" id="PTHR37938:SF1">
    <property type="entry name" value="BLL0215 PROTEIN"/>
    <property type="match status" value="1"/>
</dbReference>
<keyword evidence="2" id="KW-0812">Transmembrane</keyword>
<organism evidence="4 5">
    <name type="scientific">Austwickia chelonae NBRC 105200</name>
    <dbReference type="NCBI Taxonomy" id="1184607"/>
    <lineage>
        <taxon>Bacteria</taxon>
        <taxon>Bacillati</taxon>
        <taxon>Actinomycetota</taxon>
        <taxon>Actinomycetes</taxon>
        <taxon>Micrococcales</taxon>
        <taxon>Dermatophilaceae</taxon>
        <taxon>Austwickia</taxon>
    </lineage>
</organism>
<dbReference type="RefSeq" id="WP_006503269.1">
    <property type="nucleotide sequence ID" value="NZ_BAGZ01000009.1"/>
</dbReference>
<feature type="transmembrane region" description="Helical" evidence="2">
    <location>
        <begin position="64"/>
        <end position="84"/>
    </location>
</feature>
<evidence type="ECO:0000313" key="4">
    <source>
        <dbReference type="EMBL" id="GAB78514.1"/>
    </source>
</evidence>
<dbReference type="eggNOG" id="COG3428">
    <property type="taxonomic scope" value="Bacteria"/>
</dbReference>
<dbReference type="EMBL" id="BAGZ01000009">
    <property type="protein sequence ID" value="GAB78514.1"/>
    <property type="molecule type" value="Genomic_DNA"/>
</dbReference>
<dbReference type="Pfam" id="PF03703">
    <property type="entry name" value="bPH_2"/>
    <property type="match status" value="1"/>
</dbReference>
<feature type="domain" description="YdbS-like PH" evidence="3">
    <location>
        <begin position="88"/>
        <end position="159"/>
    </location>
</feature>
<name>K6VP91_9MICO</name>
<gene>
    <name evidence="4" type="ORF">AUCHE_09_01190</name>
</gene>
<evidence type="ECO:0000313" key="5">
    <source>
        <dbReference type="Proteomes" id="UP000008495"/>
    </source>
</evidence>
<evidence type="ECO:0000256" key="2">
    <source>
        <dbReference type="SAM" id="Phobius"/>
    </source>
</evidence>
<dbReference type="AlphaFoldDB" id="K6VP91"/>